<gene>
    <name evidence="2" type="ORF">ACFQQL_00200</name>
</gene>
<keyword evidence="1" id="KW-0812">Transmembrane</keyword>
<reference evidence="3" key="1">
    <citation type="journal article" date="2019" name="Int. J. Syst. Evol. Microbiol.">
        <title>The Global Catalogue of Microorganisms (GCM) 10K type strain sequencing project: providing services to taxonomists for standard genome sequencing and annotation.</title>
        <authorList>
            <consortium name="The Broad Institute Genomics Platform"/>
            <consortium name="The Broad Institute Genome Sequencing Center for Infectious Disease"/>
            <person name="Wu L."/>
            <person name="Ma J."/>
        </authorList>
    </citation>
    <scope>NUCLEOTIDE SEQUENCE [LARGE SCALE GENOMIC DNA]</scope>
    <source>
        <strain evidence="3">JCM 1490</strain>
    </source>
</reference>
<dbReference type="EMBL" id="JBHTCQ010000001">
    <property type="protein sequence ID" value="MFC7403509.1"/>
    <property type="molecule type" value="Genomic_DNA"/>
</dbReference>
<protein>
    <submittedName>
        <fullName evidence="2">Uncharacterized protein</fullName>
    </submittedName>
</protein>
<evidence type="ECO:0000313" key="2">
    <source>
        <dbReference type="EMBL" id="MFC7403509.1"/>
    </source>
</evidence>
<comment type="caution">
    <text evidence="2">The sequence shown here is derived from an EMBL/GenBank/DDBJ whole genome shotgun (WGS) entry which is preliminary data.</text>
</comment>
<proteinExistence type="predicted"/>
<keyword evidence="3" id="KW-1185">Reference proteome</keyword>
<accession>A0ABW2Q1X6</accession>
<evidence type="ECO:0000313" key="3">
    <source>
        <dbReference type="Proteomes" id="UP001596455"/>
    </source>
</evidence>
<dbReference type="Proteomes" id="UP001596455">
    <property type="component" value="Unassembled WGS sequence"/>
</dbReference>
<keyword evidence="1" id="KW-1133">Transmembrane helix</keyword>
<dbReference type="RefSeq" id="WP_382390036.1">
    <property type="nucleotide sequence ID" value="NZ_JBHTCQ010000001.1"/>
</dbReference>
<keyword evidence="1" id="KW-0472">Membrane</keyword>
<evidence type="ECO:0000256" key="1">
    <source>
        <dbReference type="SAM" id="Phobius"/>
    </source>
</evidence>
<sequence length="226" mass="25984">MDPSALIAVLMWPVLIGILVLLWWLRRKRTAQRRAALRTWAQARGWTYVGSAPELTRGLGRRPFGRGHSRSSTEAVRGTYEGHQAASWKYTYKRRRVSRGKRRTQRYDQHVISLWMPGRLPSVELRPEDAFTGTDTEFESAAFNDAWNVRGEDARTTSDIVHPRMMERLMRPDLKDANILIEDDRIILWRRGLPDPAAIDAALPVLLDLIGLIPRFVWDDARRGSG</sequence>
<feature type="transmembrane region" description="Helical" evidence="1">
    <location>
        <begin position="6"/>
        <end position="25"/>
    </location>
</feature>
<name>A0ABW2Q1X6_9MICO</name>
<organism evidence="2 3">
    <name type="scientific">Georgenia alba</name>
    <dbReference type="NCBI Taxonomy" id="2233858"/>
    <lineage>
        <taxon>Bacteria</taxon>
        <taxon>Bacillati</taxon>
        <taxon>Actinomycetota</taxon>
        <taxon>Actinomycetes</taxon>
        <taxon>Micrococcales</taxon>
        <taxon>Bogoriellaceae</taxon>
        <taxon>Georgenia</taxon>
    </lineage>
</organism>